<evidence type="ECO:0000256" key="7">
    <source>
        <dbReference type="PROSITE-ProRule" id="PRU10141"/>
    </source>
</evidence>
<evidence type="ECO:0000313" key="11">
    <source>
        <dbReference type="Proteomes" id="UP000326354"/>
    </source>
</evidence>
<dbReference type="GO" id="GO:0004674">
    <property type="term" value="F:protein serine/threonine kinase activity"/>
    <property type="evidence" value="ECO:0007669"/>
    <property type="project" value="UniProtKB-EC"/>
</dbReference>
<feature type="domain" description="Protein kinase" evidence="9">
    <location>
        <begin position="12"/>
        <end position="272"/>
    </location>
</feature>
<dbReference type="PANTHER" id="PTHR43671:SF13">
    <property type="entry name" value="SERINE_THREONINE-PROTEIN KINASE NEK2"/>
    <property type="match status" value="1"/>
</dbReference>
<dbReference type="SUPFAM" id="SSF56112">
    <property type="entry name" value="Protein kinase-like (PK-like)"/>
    <property type="match status" value="1"/>
</dbReference>
<evidence type="ECO:0000259" key="9">
    <source>
        <dbReference type="PROSITE" id="PS50011"/>
    </source>
</evidence>
<dbReference type="EC" id="2.7.11.1" evidence="2"/>
<dbReference type="Gene3D" id="1.25.40.10">
    <property type="entry name" value="Tetratricopeptide repeat domain"/>
    <property type="match status" value="1"/>
</dbReference>
<dbReference type="InterPro" id="IPR017441">
    <property type="entry name" value="Protein_kinase_ATP_BS"/>
</dbReference>
<gene>
    <name evidence="10" type="ORF">UABAM_02518</name>
</gene>
<name>A0A5S9F4E8_UABAM</name>
<keyword evidence="8" id="KW-0812">Transmembrane</keyword>
<dbReference type="SMART" id="SM00220">
    <property type="entry name" value="S_TKc"/>
    <property type="match status" value="1"/>
</dbReference>
<dbReference type="RefSeq" id="WP_173013276.1">
    <property type="nucleotide sequence ID" value="NZ_AP019860.1"/>
</dbReference>
<dbReference type="InterPro" id="IPR008271">
    <property type="entry name" value="Ser/Thr_kinase_AS"/>
</dbReference>
<dbReference type="Proteomes" id="UP000326354">
    <property type="component" value="Chromosome"/>
</dbReference>
<feature type="transmembrane region" description="Helical" evidence="8">
    <location>
        <begin position="284"/>
        <end position="304"/>
    </location>
</feature>
<dbReference type="InterPro" id="IPR050660">
    <property type="entry name" value="NEK_Ser/Thr_kinase"/>
</dbReference>
<feature type="binding site" evidence="7">
    <location>
        <position position="41"/>
    </location>
    <ligand>
        <name>ATP</name>
        <dbReference type="ChEBI" id="CHEBI:30616"/>
    </ligand>
</feature>
<dbReference type="PROSITE" id="PS00107">
    <property type="entry name" value="PROTEIN_KINASE_ATP"/>
    <property type="match status" value="1"/>
</dbReference>
<dbReference type="Pfam" id="PF00069">
    <property type="entry name" value="Pkinase"/>
    <property type="match status" value="1"/>
</dbReference>
<dbReference type="InterPro" id="IPR011990">
    <property type="entry name" value="TPR-like_helical_dom_sf"/>
</dbReference>
<evidence type="ECO:0000256" key="8">
    <source>
        <dbReference type="SAM" id="Phobius"/>
    </source>
</evidence>
<reference evidence="10 11" key="1">
    <citation type="submission" date="2019-08" db="EMBL/GenBank/DDBJ databases">
        <title>Complete genome sequence of Candidatus Uab amorphum.</title>
        <authorList>
            <person name="Shiratori T."/>
            <person name="Suzuki S."/>
            <person name="Kakizawa Y."/>
            <person name="Ishida K."/>
        </authorList>
    </citation>
    <scope>NUCLEOTIDE SEQUENCE [LARGE SCALE GENOMIC DNA]</scope>
    <source>
        <strain evidence="10 11">SRT547</strain>
    </source>
</reference>
<dbReference type="PROSITE" id="PS50011">
    <property type="entry name" value="PROTEIN_KINASE_DOM"/>
    <property type="match status" value="1"/>
</dbReference>
<evidence type="ECO:0000256" key="5">
    <source>
        <dbReference type="ARBA" id="ARBA00022777"/>
    </source>
</evidence>
<organism evidence="10 11">
    <name type="scientific">Uabimicrobium amorphum</name>
    <dbReference type="NCBI Taxonomy" id="2596890"/>
    <lineage>
        <taxon>Bacteria</taxon>
        <taxon>Pseudomonadati</taxon>
        <taxon>Planctomycetota</taxon>
        <taxon>Candidatus Uabimicrobiia</taxon>
        <taxon>Candidatus Uabimicrobiales</taxon>
        <taxon>Candidatus Uabimicrobiaceae</taxon>
        <taxon>Candidatus Uabimicrobium</taxon>
    </lineage>
</organism>
<evidence type="ECO:0000256" key="2">
    <source>
        <dbReference type="ARBA" id="ARBA00012513"/>
    </source>
</evidence>
<dbReference type="SUPFAM" id="SSF48371">
    <property type="entry name" value="ARM repeat"/>
    <property type="match status" value="1"/>
</dbReference>
<dbReference type="InterPro" id="IPR016024">
    <property type="entry name" value="ARM-type_fold"/>
</dbReference>
<sequence length="1349" mass="159358">MANILNHLEKKYTIVGKIGQGAMGVVYKAMQRSPQREVAIKVMKRSSNRASDVRFQREMEITAQLDHPHIAKVYAAGVVGDERYIVMDYILGQTLASYIEEQSCLETKLRIFVKISAAIRYAHRQQVIHRDLKPDNILVSNDGKPYVIDFGLARRNNEKEYDLTKTRDLIGTPCYMAPEQIVGQRSQIDEQVDVYALGTILYEILTGKRMIGGSNLLEVMFNIRRGTIIAPLKINPSIDRRLQIIWKKATEREKRYRYENLELLCGDLDNFFANKKVKADYRKLLRGFVSTVVVVIMVVCYALYNREFTVKAQLSSEEKQIQKRVEKVVTFIHNKQFLQIEKMSIDFSQLKSTHVLYIAKAFYREKQYKRTSEVLAFIEKDKEIFSEVSYYKALVFYHQKKYYRALQLLHNVVNIPAADYYRGVCLFHLQEKKRALKYLLKAEQDLRQDVILLEYITNIYMEETKEFSKAQKYLERCVALSPFVTRYAISLGKLYMQQQKYYKAFYYLRRAFLMDHDFEAAQLIHEIPYHNPQLSEHCYQLIAHVFTTQFVTKPPQMFAEKWYEIEKLYTEEYTSWQMARKNVNASITIFLDTLSSPAMYKQVEAALYTSRYSKNFDSDIKKFLQRKDLTSQIKKDIVWMQKKITSERIREQSRAIYHKLAQMYRSRRIPNSWEFSKGQFFEALYFANSLFEKYLILNACLQLYGFSPVMRIANDSGQDSALRILATVVLREAFLAQDNSVFLDIYKLKNTFSGRDFEFLQFVVARSMFVPHFFKRRDSFGRNFSNKEKRISIPQRERDLLYDLMDSSSFKVSVAAAASLHGIASIRDLPAEWPKIRKILQKALSHKDENIRVFAHYQIWSSNNTTQNNLYLNWYRRGLEDPCIQVQDVVLSFCERCKVDILQLMPQIKKCLSSDEILIRIRALFAWSIGLQNTLIFEDDFYQQKLLQTPLEATAAYIFSFYKFFLGGKRKLEKRSVAMMARAIFFFKYIDKTLQSLPVTTQCSVSYIISWLNIHFSLREMQQVRDKKLLAFLLHQLHEEISLTAAEKKQIGFLRPLTKREKQFIAKKFCDHSDKAVQKFAISSYATLSNKEQLNTLLHKAQQATTNYKEAVALGLYQNFFNTCIREVRNNKKAQIVSTESHDFMLNNKFDQIYFFFSQRSHPTIKYLQFAVKLDPQNERYLFADSLFRSHSLSGMHKALQLNMENRAGYLQQIYLFKLAEEAVRQNRKQEAMKYLHQLQYSEDLIFRGEVAHLYFFLKEFREAQALFEKNLLIKGNERNPFDELFRDHMQLPRIYLSHRKPQLAQTMLDYLYEIHVRGQNGRRSGREKYEFHKFLYKNYPDLRQLKVK</sequence>
<dbReference type="PANTHER" id="PTHR43671">
    <property type="entry name" value="SERINE/THREONINE-PROTEIN KINASE NEK"/>
    <property type="match status" value="1"/>
</dbReference>
<dbReference type="KEGG" id="uam:UABAM_02518"/>
<keyword evidence="8" id="KW-1133">Transmembrane helix</keyword>
<keyword evidence="11" id="KW-1185">Reference proteome</keyword>
<dbReference type="SUPFAM" id="SSF48452">
    <property type="entry name" value="TPR-like"/>
    <property type="match status" value="1"/>
</dbReference>
<keyword evidence="3" id="KW-0808">Transferase</keyword>
<evidence type="ECO:0000313" key="10">
    <source>
        <dbReference type="EMBL" id="BBM84162.1"/>
    </source>
</evidence>
<keyword evidence="8" id="KW-0472">Membrane</keyword>
<comment type="similarity">
    <text evidence="1">Belongs to the protein kinase superfamily. NEK Ser/Thr protein kinase family. NIMA subfamily.</text>
</comment>
<evidence type="ECO:0000256" key="1">
    <source>
        <dbReference type="ARBA" id="ARBA00010886"/>
    </source>
</evidence>
<dbReference type="CDD" id="cd14014">
    <property type="entry name" value="STKc_PknB_like"/>
    <property type="match status" value="1"/>
</dbReference>
<keyword evidence="4 7" id="KW-0547">Nucleotide-binding</keyword>
<evidence type="ECO:0000256" key="6">
    <source>
        <dbReference type="ARBA" id="ARBA00022840"/>
    </source>
</evidence>
<dbReference type="InterPro" id="IPR000719">
    <property type="entry name" value="Prot_kinase_dom"/>
</dbReference>
<evidence type="ECO:0000256" key="3">
    <source>
        <dbReference type="ARBA" id="ARBA00022679"/>
    </source>
</evidence>
<dbReference type="Gene3D" id="1.10.510.10">
    <property type="entry name" value="Transferase(Phosphotransferase) domain 1"/>
    <property type="match status" value="1"/>
</dbReference>
<keyword evidence="6 7" id="KW-0067">ATP-binding</keyword>
<evidence type="ECO:0000256" key="4">
    <source>
        <dbReference type="ARBA" id="ARBA00022741"/>
    </source>
</evidence>
<accession>A0A5S9F4E8</accession>
<dbReference type="PROSITE" id="PS00108">
    <property type="entry name" value="PROTEIN_KINASE_ST"/>
    <property type="match status" value="1"/>
</dbReference>
<keyword evidence="5 10" id="KW-0418">Kinase</keyword>
<dbReference type="EMBL" id="AP019860">
    <property type="protein sequence ID" value="BBM84162.1"/>
    <property type="molecule type" value="Genomic_DNA"/>
</dbReference>
<dbReference type="GO" id="GO:0005524">
    <property type="term" value="F:ATP binding"/>
    <property type="evidence" value="ECO:0007669"/>
    <property type="project" value="UniProtKB-UniRule"/>
</dbReference>
<protein>
    <recommendedName>
        <fullName evidence="2">non-specific serine/threonine protein kinase</fullName>
        <ecNumber evidence="2">2.7.11.1</ecNumber>
    </recommendedName>
</protein>
<dbReference type="InterPro" id="IPR011009">
    <property type="entry name" value="Kinase-like_dom_sf"/>
</dbReference>
<proteinExistence type="inferred from homology"/>